<keyword evidence="2" id="KW-1133">Transmembrane helix</keyword>
<evidence type="ECO:0000313" key="3">
    <source>
        <dbReference type="EMBL" id="KAF8484795.1"/>
    </source>
</evidence>
<evidence type="ECO:0000256" key="2">
    <source>
        <dbReference type="SAM" id="Phobius"/>
    </source>
</evidence>
<reference evidence="3" key="1">
    <citation type="submission" date="2019-10" db="EMBL/GenBank/DDBJ databases">
        <authorList>
            <consortium name="DOE Joint Genome Institute"/>
            <person name="Kuo A."/>
            <person name="Miyauchi S."/>
            <person name="Kiss E."/>
            <person name="Drula E."/>
            <person name="Kohler A."/>
            <person name="Sanchez-Garcia M."/>
            <person name="Andreopoulos B."/>
            <person name="Barry K.W."/>
            <person name="Bonito G."/>
            <person name="Buee M."/>
            <person name="Carver A."/>
            <person name="Chen C."/>
            <person name="Cichocki N."/>
            <person name="Clum A."/>
            <person name="Culley D."/>
            <person name="Crous P.W."/>
            <person name="Fauchery L."/>
            <person name="Girlanda M."/>
            <person name="Hayes R."/>
            <person name="Keri Z."/>
            <person name="LaButti K."/>
            <person name="Lipzen A."/>
            <person name="Lombard V."/>
            <person name="Magnuson J."/>
            <person name="Maillard F."/>
            <person name="Morin E."/>
            <person name="Murat C."/>
            <person name="Nolan M."/>
            <person name="Ohm R."/>
            <person name="Pangilinan J."/>
            <person name="Pereira M."/>
            <person name="Perotto S."/>
            <person name="Peter M."/>
            <person name="Riley R."/>
            <person name="Sitrit Y."/>
            <person name="Stielow B."/>
            <person name="Szollosi G."/>
            <person name="Zifcakova L."/>
            <person name="Stursova M."/>
            <person name="Spatafora J.W."/>
            <person name="Tedersoo L."/>
            <person name="Vaario L.-M."/>
            <person name="Yamada A."/>
            <person name="Yan M."/>
            <person name="Wang P."/>
            <person name="Xu J."/>
            <person name="Bruns T."/>
            <person name="Baldrian P."/>
            <person name="Vilgalys R."/>
            <person name="Henrissat B."/>
            <person name="Grigoriev I.V."/>
            <person name="Hibbett D."/>
            <person name="Nagy L.G."/>
            <person name="Martin F.M."/>
        </authorList>
    </citation>
    <scope>NUCLEOTIDE SEQUENCE</scope>
    <source>
        <strain evidence="3">Prilba</strain>
    </source>
</reference>
<dbReference type="EMBL" id="WHVB01000003">
    <property type="protein sequence ID" value="KAF8484795.1"/>
    <property type="molecule type" value="Genomic_DNA"/>
</dbReference>
<dbReference type="OrthoDB" id="3246206at2759"/>
<feature type="region of interest" description="Disordered" evidence="1">
    <location>
        <begin position="335"/>
        <end position="360"/>
    </location>
</feature>
<proteinExistence type="predicted"/>
<sequence>MPGPVIYVAVAISAVAAVIVFKEFVYEPHFRPRYSAWKESRQRRKTRPNLHTATPSSPSSHEGDDGSRLSQRSTRGKKKPFRRSAESSATPHIDLQQLIASEVESLRSGVETDGDNSGIRLRRVGESQKRRDRPVGNYARSLDTDSTQSLISLDDSNASDEIPTSGPKNGLSEPFNLSSPTPLSAGMHMQNSIQVVQQGDSSRLGDTPLPPDIRGSLNQQTTVLVGIPHIPETSPISGPVNSLTLMAFGETENTRSSSPDTDFISPSDILSGDQYLTPHDQSLSPQRVHGVVSPTLSSNLSVEFLSSAPISPPGSPFIDAGMYFELVESRRGAAAQQREITSGGAGPSSPEIGDGTTSPSAVILPVVRGDSEIFSLPSQASSDVSSDEGDYDCASILESELSNWTSDIADGERAA</sequence>
<keyword evidence="4" id="KW-1185">Reference proteome</keyword>
<comment type="caution">
    <text evidence="3">The sequence shown here is derived from an EMBL/GenBank/DDBJ whole genome shotgun (WGS) entry which is preliminary data.</text>
</comment>
<evidence type="ECO:0000313" key="4">
    <source>
        <dbReference type="Proteomes" id="UP000759537"/>
    </source>
</evidence>
<gene>
    <name evidence="3" type="ORF">DFH94DRAFT_716122</name>
</gene>
<feature type="compositionally biased region" description="Polar residues" evidence="1">
    <location>
        <begin position="49"/>
        <end position="60"/>
    </location>
</feature>
<evidence type="ECO:0000256" key="1">
    <source>
        <dbReference type="SAM" id="MobiDB-lite"/>
    </source>
</evidence>
<feature type="transmembrane region" description="Helical" evidence="2">
    <location>
        <begin position="6"/>
        <end position="25"/>
    </location>
</feature>
<feature type="region of interest" description="Disordered" evidence="1">
    <location>
        <begin position="38"/>
        <end position="183"/>
    </location>
</feature>
<dbReference type="AlphaFoldDB" id="A0A9P5N2N4"/>
<keyword evidence="2" id="KW-0472">Membrane</keyword>
<keyword evidence="2" id="KW-0812">Transmembrane</keyword>
<reference evidence="3" key="2">
    <citation type="journal article" date="2020" name="Nat. Commun.">
        <title>Large-scale genome sequencing of mycorrhizal fungi provides insights into the early evolution of symbiotic traits.</title>
        <authorList>
            <person name="Miyauchi S."/>
            <person name="Kiss E."/>
            <person name="Kuo A."/>
            <person name="Drula E."/>
            <person name="Kohler A."/>
            <person name="Sanchez-Garcia M."/>
            <person name="Morin E."/>
            <person name="Andreopoulos B."/>
            <person name="Barry K.W."/>
            <person name="Bonito G."/>
            <person name="Buee M."/>
            <person name="Carver A."/>
            <person name="Chen C."/>
            <person name="Cichocki N."/>
            <person name="Clum A."/>
            <person name="Culley D."/>
            <person name="Crous P.W."/>
            <person name="Fauchery L."/>
            <person name="Girlanda M."/>
            <person name="Hayes R.D."/>
            <person name="Keri Z."/>
            <person name="LaButti K."/>
            <person name="Lipzen A."/>
            <person name="Lombard V."/>
            <person name="Magnuson J."/>
            <person name="Maillard F."/>
            <person name="Murat C."/>
            <person name="Nolan M."/>
            <person name="Ohm R.A."/>
            <person name="Pangilinan J."/>
            <person name="Pereira M.F."/>
            <person name="Perotto S."/>
            <person name="Peter M."/>
            <person name="Pfister S."/>
            <person name="Riley R."/>
            <person name="Sitrit Y."/>
            <person name="Stielow J.B."/>
            <person name="Szollosi G."/>
            <person name="Zifcakova L."/>
            <person name="Stursova M."/>
            <person name="Spatafora J.W."/>
            <person name="Tedersoo L."/>
            <person name="Vaario L.M."/>
            <person name="Yamada A."/>
            <person name="Yan M."/>
            <person name="Wang P."/>
            <person name="Xu J."/>
            <person name="Bruns T."/>
            <person name="Baldrian P."/>
            <person name="Vilgalys R."/>
            <person name="Dunand C."/>
            <person name="Henrissat B."/>
            <person name="Grigoriev I.V."/>
            <person name="Hibbett D."/>
            <person name="Nagy L.G."/>
            <person name="Martin F.M."/>
        </authorList>
    </citation>
    <scope>NUCLEOTIDE SEQUENCE</scope>
    <source>
        <strain evidence="3">Prilba</strain>
    </source>
</reference>
<feature type="compositionally biased region" description="Polar residues" evidence="1">
    <location>
        <begin position="144"/>
        <end position="156"/>
    </location>
</feature>
<name>A0A9P5N2N4_9AGAM</name>
<evidence type="ECO:0008006" key="5">
    <source>
        <dbReference type="Google" id="ProtNLM"/>
    </source>
</evidence>
<protein>
    <recommendedName>
        <fullName evidence="5">Transmembrane protein</fullName>
    </recommendedName>
</protein>
<organism evidence="3 4">
    <name type="scientific">Russula ochroleuca</name>
    <dbReference type="NCBI Taxonomy" id="152965"/>
    <lineage>
        <taxon>Eukaryota</taxon>
        <taxon>Fungi</taxon>
        <taxon>Dikarya</taxon>
        <taxon>Basidiomycota</taxon>
        <taxon>Agaricomycotina</taxon>
        <taxon>Agaricomycetes</taxon>
        <taxon>Russulales</taxon>
        <taxon>Russulaceae</taxon>
        <taxon>Russula</taxon>
    </lineage>
</organism>
<accession>A0A9P5N2N4</accession>
<dbReference type="Proteomes" id="UP000759537">
    <property type="component" value="Unassembled WGS sequence"/>
</dbReference>